<evidence type="ECO:0000313" key="2">
    <source>
        <dbReference type="Proteomes" id="UP000078561"/>
    </source>
</evidence>
<organism evidence="1">
    <name type="scientific">Absidia glauca</name>
    <name type="common">Pin mould</name>
    <dbReference type="NCBI Taxonomy" id="4829"/>
    <lineage>
        <taxon>Eukaryota</taxon>
        <taxon>Fungi</taxon>
        <taxon>Fungi incertae sedis</taxon>
        <taxon>Mucoromycota</taxon>
        <taxon>Mucoromycotina</taxon>
        <taxon>Mucoromycetes</taxon>
        <taxon>Mucorales</taxon>
        <taxon>Cunninghamellaceae</taxon>
        <taxon>Absidia</taxon>
    </lineage>
</organism>
<protein>
    <submittedName>
        <fullName evidence="1">Uncharacterized protein</fullName>
    </submittedName>
</protein>
<reference evidence="1" key="1">
    <citation type="submission" date="2016-04" db="EMBL/GenBank/DDBJ databases">
        <authorList>
            <person name="Evans L.H."/>
            <person name="Alamgir A."/>
            <person name="Owens N."/>
            <person name="Weber N.D."/>
            <person name="Virtaneva K."/>
            <person name="Barbian K."/>
            <person name="Babar A."/>
            <person name="Rosenke K."/>
        </authorList>
    </citation>
    <scope>NUCLEOTIDE SEQUENCE [LARGE SCALE GENOMIC DNA]</scope>
    <source>
        <strain evidence="1">CBS 101.48</strain>
    </source>
</reference>
<evidence type="ECO:0000313" key="1">
    <source>
        <dbReference type="EMBL" id="SAM00670.1"/>
    </source>
</evidence>
<dbReference type="AlphaFoldDB" id="A0A163JD52"/>
<name>A0A163JD52_ABSGL</name>
<dbReference type="Proteomes" id="UP000078561">
    <property type="component" value="Unassembled WGS sequence"/>
</dbReference>
<dbReference type="InParanoid" id="A0A163JD52"/>
<keyword evidence="2" id="KW-1185">Reference proteome</keyword>
<gene>
    <name evidence="1" type="primary">ABSGL_06386.1 scaffold 8296</name>
</gene>
<dbReference type="EMBL" id="LT553376">
    <property type="protein sequence ID" value="SAM00670.1"/>
    <property type="molecule type" value="Genomic_DNA"/>
</dbReference>
<proteinExistence type="predicted"/>
<sequence>MARQSIIEKYTSIHPGARKPISVAIPFDHPRKKVAMMQNANVSHGKQQAGKKERRKDLPCVRRLRSLYRGRIVRGGMIMSMERKKVMKKQRQELMEK</sequence>
<accession>A0A163JD52</accession>